<accession>A0A0V0YP19</accession>
<gene>
    <name evidence="1" type="ORF">T4E_1367</name>
</gene>
<evidence type="ECO:0000313" key="2">
    <source>
        <dbReference type="Proteomes" id="UP000054815"/>
    </source>
</evidence>
<evidence type="ECO:0000313" key="1">
    <source>
        <dbReference type="EMBL" id="KRY01530.1"/>
    </source>
</evidence>
<proteinExistence type="predicted"/>
<sequence length="71" mass="7630">MYAFVVIGLQSQRNQASSRSPVERPEPASTLFTCLCAASAFCCVCCSILGKQAGRQAAGGRACWRIRVGCW</sequence>
<dbReference type="Proteomes" id="UP000054815">
    <property type="component" value="Unassembled WGS sequence"/>
</dbReference>
<dbReference type="EMBL" id="JYDU01000002">
    <property type="protein sequence ID" value="KRY01530.1"/>
    <property type="molecule type" value="Genomic_DNA"/>
</dbReference>
<organism evidence="1 2">
    <name type="scientific">Trichinella pseudospiralis</name>
    <name type="common">Parasitic roundworm</name>
    <dbReference type="NCBI Taxonomy" id="6337"/>
    <lineage>
        <taxon>Eukaryota</taxon>
        <taxon>Metazoa</taxon>
        <taxon>Ecdysozoa</taxon>
        <taxon>Nematoda</taxon>
        <taxon>Enoplea</taxon>
        <taxon>Dorylaimia</taxon>
        <taxon>Trichinellida</taxon>
        <taxon>Trichinellidae</taxon>
        <taxon>Trichinella</taxon>
    </lineage>
</organism>
<dbReference type="AlphaFoldDB" id="A0A0V0YP19"/>
<name>A0A0V0YP19_TRIPS</name>
<reference evidence="1 2" key="1">
    <citation type="submission" date="2015-01" db="EMBL/GenBank/DDBJ databases">
        <title>Evolution of Trichinella species and genotypes.</title>
        <authorList>
            <person name="Korhonen P.K."/>
            <person name="Edoardo P."/>
            <person name="Giuseppe L.R."/>
            <person name="Gasser R.B."/>
        </authorList>
    </citation>
    <scope>NUCLEOTIDE SEQUENCE [LARGE SCALE GENOMIC DNA]</scope>
    <source>
        <strain evidence="1">ISS141</strain>
    </source>
</reference>
<protein>
    <submittedName>
        <fullName evidence="1">Uncharacterized protein</fullName>
    </submittedName>
</protein>
<comment type="caution">
    <text evidence="1">The sequence shown here is derived from an EMBL/GenBank/DDBJ whole genome shotgun (WGS) entry which is preliminary data.</text>
</comment>